<keyword evidence="2" id="KW-1185">Reference proteome</keyword>
<gene>
    <name evidence="1" type="ORF">GCM10009798_16880</name>
</gene>
<dbReference type="RefSeq" id="WP_344044313.1">
    <property type="nucleotide sequence ID" value="NZ_BAAAPB010000001.1"/>
</dbReference>
<accession>A0ABN2QTW5</accession>
<dbReference type="Proteomes" id="UP001500571">
    <property type="component" value="Unassembled WGS sequence"/>
</dbReference>
<evidence type="ECO:0000313" key="1">
    <source>
        <dbReference type="EMBL" id="GAA1957977.1"/>
    </source>
</evidence>
<sequence length="144" mass="14163">MLLAAAVVASVLALHGWSTRPSSALPGGLAGGGGGGHVRHQAPATAPLLSSQSFASYSYQVWPGTPSAAARSAMTGLSISVHRTGSGISLSAGPSGQPGVAHTYAGGARVYVVEGSMGDESGTSDYNLGDDGVVVTDAQGRVVQ</sequence>
<name>A0ABN2QTW5_9ACTN</name>
<comment type="caution">
    <text evidence="1">The sequence shown here is derived from an EMBL/GenBank/DDBJ whole genome shotgun (WGS) entry which is preliminary data.</text>
</comment>
<evidence type="ECO:0000313" key="2">
    <source>
        <dbReference type="Proteomes" id="UP001500571"/>
    </source>
</evidence>
<protein>
    <submittedName>
        <fullName evidence="1">Uncharacterized protein</fullName>
    </submittedName>
</protein>
<organism evidence="1 2">
    <name type="scientific">Nocardioides panacihumi</name>
    <dbReference type="NCBI Taxonomy" id="400774"/>
    <lineage>
        <taxon>Bacteria</taxon>
        <taxon>Bacillati</taxon>
        <taxon>Actinomycetota</taxon>
        <taxon>Actinomycetes</taxon>
        <taxon>Propionibacteriales</taxon>
        <taxon>Nocardioidaceae</taxon>
        <taxon>Nocardioides</taxon>
    </lineage>
</organism>
<proteinExistence type="predicted"/>
<reference evidence="1 2" key="1">
    <citation type="journal article" date="2019" name="Int. J. Syst. Evol. Microbiol.">
        <title>The Global Catalogue of Microorganisms (GCM) 10K type strain sequencing project: providing services to taxonomists for standard genome sequencing and annotation.</title>
        <authorList>
            <consortium name="The Broad Institute Genomics Platform"/>
            <consortium name="The Broad Institute Genome Sequencing Center for Infectious Disease"/>
            <person name="Wu L."/>
            <person name="Ma J."/>
        </authorList>
    </citation>
    <scope>NUCLEOTIDE SEQUENCE [LARGE SCALE GENOMIC DNA]</scope>
    <source>
        <strain evidence="1 2">JCM 15309</strain>
    </source>
</reference>
<dbReference type="EMBL" id="BAAAPB010000001">
    <property type="protein sequence ID" value="GAA1957977.1"/>
    <property type="molecule type" value="Genomic_DNA"/>
</dbReference>